<proteinExistence type="predicted"/>
<name>A0AA40AUY3_9PEZI</name>
<dbReference type="RefSeq" id="XP_060298350.1">
    <property type="nucleotide sequence ID" value="XM_060441635.1"/>
</dbReference>
<dbReference type="GeneID" id="85324905"/>
<reference evidence="1" key="1">
    <citation type="submission" date="2023-06" db="EMBL/GenBank/DDBJ databases">
        <title>Genome-scale phylogeny and comparative genomics of the fungal order Sordariales.</title>
        <authorList>
            <consortium name="Lawrence Berkeley National Laboratory"/>
            <person name="Hensen N."/>
            <person name="Bonometti L."/>
            <person name="Westerberg I."/>
            <person name="Brannstrom I.O."/>
            <person name="Guillou S."/>
            <person name="Cros-Aarteil S."/>
            <person name="Calhoun S."/>
            <person name="Haridas S."/>
            <person name="Kuo A."/>
            <person name="Mondo S."/>
            <person name="Pangilinan J."/>
            <person name="Riley R."/>
            <person name="LaButti K."/>
            <person name="Andreopoulos B."/>
            <person name="Lipzen A."/>
            <person name="Chen C."/>
            <person name="Yanf M."/>
            <person name="Daum C."/>
            <person name="Ng V."/>
            <person name="Clum A."/>
            <person name="Steindorff A."/>
            <person name="Ohm R."/>
            <person name="Martin F."/>
            <person name="Silar P."/>
            <person name="Natvig D."/>
            <person name="Lalanne C."/>
            <person name="Gautier V."/>
            <person name="Ament-velasquez S.L."/>
            <person name="Kruys A."/>
            <person name="Hutchinson M.I."/>
            <person name="Powell A.J."/>
            <person name="Barry K."/>
            <person name="Miller A.N."/>
            <person name="Grigoriev I.V."/>
            <person name="Debuchy R."/>
            <person name="Gladieux P."/>
            <person name="Thoren M.H."/>
            <person name="Johannesson H."/>
        </authorList>
    </citation>
    <scope>NUCLEOTIDE SEQUENCE</scope>
    <source>
        <strain evidence="1">SMH2392-1A</strain>
    </source>
</reference>
<comment type="caution">
    <text evidence="1">The sequence shown here is derived from an EMBL/GenBank/DDBJ whole genome shotgun (WGS) entry which is preliminary data.</text>
</comment>
<dbReference type="Proteomes" id="UP001172101">
    <property type="component" value="Unassembled WGS sequence"/>
</dbReference>
<feature type="non-terminal residue" evidence="1">
    <location>
        <position position="73"/>
    </location>
</feature>
<dbReference type="EMBL" id="JAUIRO010000003">
    <property type="protein sequence ID" value="KAK0722426.1"/>
    <property type="molecule type" value="Genomic_DNA"/>
</dbReference>
<gene>
    <name evidence="1" type="ORF">B0T26DRAFT_702666</name>
</gene>
<organism evidence="1 2">
    <name type="scientific">Lasiosphaeria miniovina</name>
    <dbReference type="NCBI Taxonomy" id="1954250"/>
    <lineage>
        <taxon>Eukaryota</taxon>
        <taxon>Fungi</taxon>
        <taxon>Dikarya</taxon>
        <taxon>Ascomycota</taxon>
        <taxon>Pezizomycotina</taxon>
        <taxon>Sordariomycetes</taxon>
        <taxon>Sordariomycetidae</taxon>
        <taxon>Sordariales</taxon>
        <taxon>Lasiosphaeriaceae</taxon>
        <taxon>Lasiosphaeria</taxon>
    </lineage>
</organism>
<keyword evidence="2" id="KW-1185">Reference proteome</keyword>
<sequence length="73" mass="8305">MCRVPCSQCLLRSQPLSQYMPGRSLMSGWYIRYYNELNYRSLTNGNEDTLSAQPPCVSLFIIVGLLVNTQLSI</sequence>
<evidence type="ECO:0000313" key="2">
    <source>
        <dbReference type="Proteomes" id="UP001172101"/>
    </source>
</evidence>
<dbReference type="AlphaFoldDB" id="A0AA40AUY3"/>
<accession>A0AA40AUY3</accession>
<protein>
    <submittedName>
        <fullName evidence="1">Uncharacterized protein</fullName>
    </submittedName>
</protein>
<evidence type="ECO:0000313" key="1">
    <source>
        <dbReference type="EMBL" id="KAK0722426.1"/>
    </source>
</evidence>